<dbReference type="Gene3D" id="3.10.450.50">
    <property type="match status" value="1"/>
</dbReference>
<dbReference type="InterPro" id="IPR032710">
    <property type="entry name" value="NTF2-like_dom_sf"/>
</dbReference>
<dbReference type="SUPFAM" id="SSF54427">
    <property type="entry name" value="NTF2-like"/>
    <property type="match status" value="1"/>
</dbReference>
<dbReference type="InterPro" id="IPR037401">
    <property type="entry name" value="SnoaL-like"/>
</dbReference>
<name>A0A3R8QCF4_9ACTN</name>
<protein>
    <recommendedName>
        <fullName evidence="1">SnoaL-like domain-containing protein</fullName>
    </recommendedName>
</protein>
<organism evidence="2 3">
    <name type="scientific">Streptomyces griseofuscus</name>
    <dbReference type="NCBI Taxonomy" id="146922"/>
    <lineage>
        <taxon>Bacteria</taxon>
        <taxon>Bacillati</taxon>
        <taxon>Actinomycetota</taxon>
        <taxon>Actinomycetes</taxon>
        <taxon>Kitasatosporales</taxon>
        <taxon>Streptomycetaceae</taxon>
        <taxon>Streptomyces</taxon>
    </lineage>
</organism>
<keyword evidence="3" id="KW-1185">Reference proteome</keyword>
<dbReference type="RefSeq" id="WP_125213610.1">
    <property type="nucleotide sequence ID" value="NZ_PDES01000006.1"/>
</dbReference>
<feature type="domain" description="SnoaL-like" evidence="1">
    <location>
        <begin position="13"/>
        <end position="122"/>
    </location>
</feature>
<dbReference type="AlphaFoldDB" id="A0A3R8QCF4"/>
<comment type="caution">
    <text evidence="2">The sequence shown here is derived from an EMBL/GenBank/DDBJ whole genome shotgun (WGS) entry which is preliminary data.</text>
</comment>
<evidence type="ECO:0000313" key="2">
    <source>
        <dbReference type="EMBL" id="RRQ86285.1"/>
    </source>
</evidence>
<dbReference type="Proteomes" id="UP000276379">
    <property type="component" value="Unassembled WGS sequence"/>
</dbReference>
<reference evidence="2 3" key="1">
    <citation type="submission" date="2017-10" db="EMBL/GenBank/DDBJ databases">
        <title>Draft genome of actinobacteria isolated from guarana (Paullinia cupana (Mart.) Ducke.</title>
        <authorList>
            <person name="Siqueira K.A."/>
            <person name="Liotti R.G."/>
            <person name="Mendes T.A."/>
            <person name="Soares M.A."/>
        </authorList>
    </citation>
    <scope>NUCLEOTIDE SEQUENCE [LARGE SCALE GENOMIC DNA]</scope>
    <source>
        <strain evidence="2 3">199</strain>
    </source>
</reference>
<proteinExistence type="predicted"/>
<evidence type="ECO:0000259" key="1">
    <source>
        <dbReference type="Pfam" id="PF12680"/>
    </source>
</evidence>
<sequence length="140" mass="16048">MNISPEHDKVFRTWANSLCTNDLEAYLSCFADELRLEDIALDSVVQDKAKLRKDVQTWFEAFHDEQLTLDGYLVGPDGEIGTKWTLSATVVGHFPRVTENAVMGRRFTKHGLSVFTFSPEGRFRTEVSYWNLTTITRQIT</sequence>
<accession>A0A3R8QCF4</accession>
<gene>
    <name evidence="2" type="ORF">CQW44_15530</name>
</gene>
<dbReference type="EMBL" id="PDES01000006">
    <property type="protein sequence ID" value="RRQ86285.1"/>
    <property type="molecule type" value="Genomic_DNA"/>
</dbReference>
<evidence type="ECO:0000313" key="3">
    <source>
        <dbReference type="Proteomes" id="UP000276379"/>
    </source>
</evidence>
<dbReference type="Pfam" id="PF12680">
    <property type="entry name" value="SnoaL_2"/>
    <property type="match status" value="1"/>
</dbReference>